<dbReference type="STRING" id="1348612.A0A397J584"/>
<sequence length="122" mass="14013">MNSKSVVEYLNNPLPNLINMVAIQDVIHTISPQLAILPDYDGQEPLYTYYAKLRAINEIVRPLGVTAFNTAERANVMKSKMTSRFFPVLTQNLYNANANIVIEAEVYNWMQDKYQETIIENQ</sequence>
<dbReference type="Proteomes" id="UP000266861">
    <property type="component" value="Unassembled WGS sequence"/>
</dbReference>
<reference evidence="1 2" key="1">
    <citation type="submission" date="2018-08" db="EMBL/GenBank/DDBJ databases">
        <title>Genome and evolution of the arbuscular mycorrhizal fungus Diversispora epigaea (formerly Glomus versiforme) and its bacterial endosymbionts.</title>
        <authorList>
            <person name="Sun X."/>
            <person name="Fei Z."/>
            <person name="Harrison M."/>
        </authorList>
    </citation>
    <scope>NUCLEOTIDE SEQUENCE [LARGE SCALE GENOMIC DNA]</scope>
    <source>
        <strain evidence="1 2">IT104</strain>
    </source>
</reference>
<proteinExistence type="predicted"/>
<organism evidence="1 2">
    <name type="scientific">Diversispora epigaea</name>
    <dbReference type="NCBI Taxonomy" id="1348612"/>
    <lineage>
        <taxon>Eukaryota</taxon>
        <taxon>Fungi</taxon>
        <taxon>Fungi incertae sedis</taxon>
        <taxon>Mucoromycota</taxon>
        <taxon>Glomeromycotina</taxon>
        <taxon>Glomeromycetes</taxon>
        <taxon>Diversisporales</taxon>
        <taxon>Diversisporaceae</taxon>
        <taxon>Diversispora</taxon>
    </lineage>
</organism>
<dbReference type="AlphaFoldDB" id="A0A397J584"/>
<keyword evidence="2" id="KW-1185">Reference proteome</keyword>
<evidence type="ECO:0000313" key="2">
    <source>
        <dbReference type="Proteomes" id="UP000266861"/>
    </source>
</evidence>
<protein>
    <submittedName>
        <fullName evidence="1">Uncharacterized protein</fullName>
    </submittedName>
</protein>
<dbReference type="OrthoDB" id="2345504at2759"/>
<evidence type="ECO:0000313" key="1">
    <source>
        <dbReference type="EMBL" id="RHZ82152.1"/>
    </source>
</evidence>
<comment type="caution">
    <text evidence="1">The sequence shown here is derived from an EMBL/GenBank/DDBJ whole genome shotgun (WGS) entry which is preliminary data.</text>
</comment>
<dbReference type="EMBL" id="PQFF01000105">
    <property type="protein sequence ID" value="RHZ82152.1"/>
    <property type="molecule type" value="Genomic_DNA"/>
</dbReference>
<accession>A0A397J584</accession>
<name>A0A397J584_9GLOM</name>
<gene>
    <name evidence="1" type="ORF">Glove_113g14</name>
</gene>